<dbReference type="KEGG" id="blep:AL038_03615"/>
<name>A0A2N9YB81_9GAMM</name>
<organism evidence="2 3">
    <name type="scientific">Beggiatoa leptomitoformis</name>
    <dbReference type="NCBI Taxonomy" id="288004"/>
    <lineage>
        <taxon>Bacteria</taxon>
        <taxon>Pseudomonadati</taxon>
        <taxon>Pseudomonadota</taxon>
        <taxon>Gammaproteobacteria</taxon>
        <taxon>Thiotrichales</taxon>
        <taxon>Thiotrichaceae</taxon>
        <taxon>Beggiatoa</taxon>
    </lineage>
</organism>
<feature type="domain" description="ATPase AAA-type core" evidence="1">
    <location>
        <begin position="5"/>
        <end position="41"/>
    </location>
</feature>
<evidence type="ECO:0000313" key="2">
    <source>
        <dbReference type="EMBL" id="AUI67659.1"/>
    </source>
</evidence>
<dbReference type="SUPFAM" id="SSF52540">
    <property type="entry name" value="P-loop containing nucleoside triphosphate hydrolases"/>
    <property type="match status" value="1"/>
</dbReference>
<accession>A0A2N9YB81</accession>
<evidence type="ECO:0000259" key="1">
    <source>
        <dbReference type="Pfam" id="PF00004"/>
    </source>
</evidence>
<reference evidence="3" key="1">
    <citation type="submission" date="2016-12" db="EMBL/GenBank/DDBJ databases">
        <title>Complete Genome Sequence of Beggiatoa leptomitiformis D-401.</title>
        <authorList>
            <person name="Fomenkov A."/>
            <person name="Vincze T."/>
            <person name="Grabovich M."/>
            <person name="Anton B.P."/>
            <person name="Dubinina G."/>
            <person name="Orlova M."/>
            <person name="Belousova E."/>
            <person name="Roberts R.J."/>
        </authorList>
    </citation>
    <scope>NUCLEOTIDE SEQUENCE [LARGE SCALE GENOMIC DNA]</scope>
    <source>
        <strain evidence="3">D-401</strain>
    </source>
</reference>
<dbReference type="InterPro" id="IPR003959">
    <property type="entry name" value="ATPase_AAA_core"/>
</dbReference>
<dbReference type="Gene3D" id="3.40.50.300">
    <property type="entry name" value="P-loop containing nucleotide triphosphate hydrolases"/>
    <property type="match status" value="1"/>
</dbReference>
<evidence type="ECO:0000313" key="3">
    <source>
        <dbReference type="Proteomes" id="UP000234271"/>
    </source>
</evidence>
<keyword evidence="3" id="KW-1185">Reference proteome</keyword>
<dbReference type="InterPro" id="IPR027417">
    <property type="entry name" value="P-loop_NTPase"/>
</dbReference>
<dbReference type="Pfam" id="PF00004">
    <property type="entry name" value="AAA"/>
    <property type="match status" value="1"/>
</dbReference>
<dbReference type="Proteomes" id="UP000234271">
    <property type="component" value="Chromosome"/>
</dbReference>
<protein>
    <submittedName>
        <fullName evidence="2">AAA family ATPase</fullName>
    </submittedName>
</protein>
<dbReference type="GO" id="GO:0016887">
    <property type="term" value="F:ATP hydrolysis activity"/>
    <property type="evidence" value="ECO:0007669"/>
    <property type="project" value="InterPro"/>
</dbReference>
<dbReference type="EMBL" id="CP018889">
    <property type="protein sequence ID" value="AUI67659.1"/>
    <property type="molecule type" value="Genomic_DNA"/>
</dbReference>
<dbReference type="GO" id="GO:0005524">
    <property type="term" value="F:ATP binding"/>
    <property type="evidence" value="ECO:0007669"/>
    <property type="project" value="InterPro"/>
</dbReference>
<dbReference type="RefSeq" id="WP_062149161.1">
    <property type="nucleotide sequence ID" value="NZ_CP012373.2"/>
</dbReference>
<proteinExistence type="predicted"/>
<gene>
    <name evidence="2" type="ORF">BLE401_02405</name>
</gene>
<dbReference type="OrthoDB" id="7351510at2"/>
<sequence length="183" mass="20458">MKIGLCGSHRTGKTTLAQAIADKTGLAFLATSTSAVFREYGLDPAKPMDFRTRLWIQQRVLTSATMSWHDAPTDFITDRTPIDFMAYTLSDIQGITEVDFPDLESYLTQCFTVTNQYFNQLVVLQPAIPLVYEAGKAALNKAYIEHLNSVILGLCHDERLFCPVTVIKRAVLALEARVDLVIR</sequence>
<dbReference type="AlphaFoldDB" id="A0A2N9YB81"/>